<proteinExistence type="predicted"/>
<gene>
    <name evidence="1" type="ORF">TNIN_186101</name>
</gene>
<dbReference type="EMBL" id="BMAV01002456">
    <property type="protein sequence ID" value="GFY41355.1"/>
    <property type="molecule type" value="Genomic_DNA"/>
</dbReference>
<organism evidence="1 2">
    <name type="scientific">Trichonephila inaurata madagascariensis</name>
    <dbReference type="NCBI Taxonomy" id="2747483"/>
    <lineage>
        <taxon>Eukaryota</taxon>
        <taxon>Metazoa</taxon>
        <taxon>Ecdysozoa</taxon>
        <taxon>Arthropoda</taxon>
        <taxon>Chelicerata</taxon>
        <taxon>Arachnida</taxon>
        <taxon>Araneae</taxon>
        <taxon>Araneomorphae</taxon>
        <taxon>Entelegynae</taxon>
        <taxon>Araneoidea</taxon>
        <taxon>Nephilidae</taxon>
        <taxon>Trichonephila</taxon>
        <taxon>Trichonephila inaurata</taxon>
    </lineage>
</organism>
<name>A0A8X7BRS3_9ARAC</name>
<comment type="caution">
    <text evidence="1">The sequence shown here is derived from an EMBL/GenBank/DDBJ whole genome shotgun (WGS) entry which is preliminary data.</text>
</comment>
<keyword evidence="2" id="KW-1185">Reference proteome</keyword>
<accession>A0A8X7BRS3</accession>
<dbReference type="AlphaFoldDB" id="A0A8X7BRS3"/>
<evidence type="ECO:0000313" key="1">
    <source>
        <dbReference type="EMBL" id="GFY41355.1"/>
    </source>
</evidence>
<sequence>MDVEETVLDMGIGCSNTINRSDIMEDVESKFSGYIDKNNIGTTDVQGDILGTGWDKDDTMAKGIVKTNIFLQYFNLLDSAA</sequence>
<protein>
    <submittedName>
        <fullName evidence="1">Uncharacterized protein</fullName>
    </submittedName>
</protein>
<dbReference type="Proteomes" id="UP000886998">
    <property type="component" value="Unassembled WGS sequence"/>
</dbReference>
<reference evidence="1" key="1">
    <citation type="submission" date="2020-08" db="EMBL/GenBank/DDBJ databases">
        <title>Multicomponent nature underlies the extraordinary mechanical properties of spider dragline silk.</title>
        <authorList>
            <person name="Kono N."/>
            <person name="Nakamura H."/>
            <person name="Mori M."/>
            <person name="Yoshida Y."/>
            <person name="Ohtoshi R."/>
            <person name="Malay A.D."/>
            <person name="Moran D.A.P."/>
            <person name="Tomita M."/>
            <person name="Numata K."/>
            <person name="Arakawa K."/>
        </authorList>
    </citation>
    <scope>NUCLEOTIDE SEQUENCE</scope>
</reference>
<evidence type="ECO:0000313" key="2">
    <source>
        <dbReference type="Proteomes" id="UP000886998"/>
    </source>
</evidence>